<feature type="domain" description="DUF2383" evidence="1">
    <location>
        <begin position="12"/>
        <end position="117"/>
    </location>
</feature>
<dbReference type="Proteomes" id="UP000737171">
    <property type="component" value="Unassembled WGS sequence"/>
</dbReference>
<dbReference type="PIRSF" id="PIRSF029477">
    <property type="entry name" value="UCP029477"/>
    <property type="match status" value="1"/>
</dbReference>
<accession>A0ABX2EHV7</accession>
<dbReference type="Pfam" id="PF09537">
    <property type="entry name" value="DUF2383"/>
    <property type="match status" value="1"/>
</dbReference>
<dbReference type="InterPro" id="IPR012347">
    <property type="entry name" value="Ferritin-like"/>
</dbReference>
<reference evidence="2 3" key="1">
    <citation type="submission" date="2020-05" db="EMBL/GenBank/DDBJ databases">
        <title>Aquincola sp. isolate from soil.</title>
        <authorList>
            <person name="Han J."/>
            <person name="Kim D.-U."/>
        </authorList>
    </citation>
    <scope>NUCLEOTIDE SEQUENCE [LARGE SCALE GENOMIC DNA]</scope>
    <source>
        <strain evidence="2 3">S2</strain>
    </source>
</reference>
<dbReference type="InterPro" id="IPR019052">
    <property type="entry name" value="DUF2383"/>
</dbReference>
<dbReference type="Gene3D" id="1.20.1260.10">
    <property type="match status" value="1"/>
</dbReference>
<gene>
    <name evidence="2" type="ORF">HLB44_14330</name>
</gene>
<dbReference type="NCBIfam" id="TIGR02284">
    <property type="entry name" value="PA2169 family four-helix-bundle protein"/>
    <property type="match status" value="1"/>
</dbReference>
<proteinExistence type="predicted"/>
<evidence type="ECO:0000313" key="3">
    <source>
        <dbReference type="Proteomes" id="UP000737171"/>
    </source>
</evidence>
<dbReference type="InterPro" id="IPR011971">
    <property type="entry name" value="CHP02284"/>
</dbReference>
<evidence type="ECO:0000259" key="1">
    <source>
        <dbReference type="Pfam" id="PF09537"/>
    </source>
</evidence>
<dbReference type="EMBL" id="JABRWJ010000004">
    <property type="protein sequence ID" value="NRF68167.1"/>
    <property type="molecule type" value="Genomic_DNA"/>
</dbReference>
<evidence type="ECO:0000313" key="2">
    <source>
        <dbReference type="EMBL" id="NRF68167.1"/>
    </source>
</evidence>
<organism evidence="2 3">
    <name type="scientific">Pseudaquabacterium terrae</name>
    <dbReference type="NCBI Taxonomy" id="2732868"/>
    <lineage>
        <taxon>Bacteria</taxon>
        <taxon>Pseudomonadati</taxon>
        <taxon>Pseudomonadota</taxon>
        <taxon>Betaproteobacteria</taxon>
        <taxon>Burkholderiales</taxon>
        <taxon>Sphaerotilaceae</taxon>
        <taxon>Pseudaquabacterium</taxon>
    </lineage>
</organism>
<dbReference type="InterPro" id="IPR016920">
    <property type="entry name" value="UCP029477"/>
</dbReference>
<comment type="caution">
    <text evidence="2">The sequence shown here is derived from an EMBL/GenBank/DDBJ whole genome shotgun (WGS) entry which is preliminary data.</text>
</comment>
<protein>
    <submittedName>
        <fullName evidence="2">PA2169 family four-helix-bundle protein</fullName>
    </submittedName>
</protein>
<name>A0ABX2EHV7_9BURK</name>
<dbReference type="RefSeq" id="WP_173123568.1">
    <property type="nucleotide sequence ID" value="NZ_JABRWJ010000004.1"/>
</dbReference>
<keyword evidence="3" id="KW-1185">Reference proteome</keyword>
<sequence>MTTLTTTAQLALLNRLIATCKDGEHDYRFCAELAQAPVLRTLMQRRATECRDAAAELQHALRALGAVAAEDGTLGGTLHRAWIGLRRVFSLEHDYALIDECERDDAQALQHYRAALQRPLPEGVQPMVVAQYERTARGHAQARLLCDQLRHGD</sequence>